<proteinExistence type="inferred from homology"/>
<keyword evidence="9" id="KW-0050">Antiport</keyword>
<feature type="transmembrane region" description="Helical" evidence="9">
    <location>
        <begin position="250"/>
        <end position="273"/>
    </location>
</feature>
<feature type="transmembrane region" description="Helical" evidence="9">
    <location>
        <begin position="168"/>
        <end position="188"/>
    </location>
</feature>
<reference evidence="11 12" key="1">
    <citation type="submission" date="2019-07" db="EMBL/GenBank/DDBJ databases">
        <title>Whole genome shotgun sequence of Reyranella soli NBRC 108950.</title>
        <authorList>
            <person name="Hosoyama A."/>
            <person name="Uohara A."/>
            <person name="Ohji S."/>
            <person name="Ichikawa N."/>
        </authorList>
    </citation>
    <scope>NUCLEOTIDE SEQUENCE [LARGE SCALE GENOMIC DNA]</scope>
    <source>
        <strain evidence="11 12">NBRC 108950</strain>
    </source>
</reference>
<keyword evidence="7 9" id="KW-0406">Ion transport</keyword>
<comment type="similarity">
    <text evidence="9">Belongs to the Ca(2+):cation antiporter (CaCA) (TC 2.A.19) family.</text>
</comment>
<dbReference type="Pfam" id="PF01699">
    <property type="entry name" value="Na_Ca_ex"/>
    <property type="match status" value="2"/>
</dbReference>
<name>A0A512N2Z9_9HYPH</name>
<keyword evidence="5 9" id="KW-0106">Calcium</keyword>
<keyword evidence="2 9" id="KW-0813">Transport</keyword>
<dbReference type="GO" id="GO:0012505">
    <property type="term" value="C:endomembrane system"/>
    <property type="evidence" value="ECO:0007669"/>
    <property type="project" value="UniProtKB-SubCell"/>
</dbReference>
<evidence type="ECO:0000256" key="1">
    <source>
        <dbReference type="ARBA" id="ARBA00004127"/>
    </source>
</evidence>
<dbReference type="GO" id="GO:0015369">
    <property type="term" value="F:calcium:proton antiporter activity"/>
    <property type="evidence" value="ECO:0007669"/>
    <property type="project" value="UniProtKB-UniRule"/>
</dbReference>
<evidence type="ECO:0000256" key="9">
    <source>
        <dbReference type="RuleBase" id="RU365028"/>
    </source>
</evidence>
<dbReference type="NCBIfam" id="TIGR00378">
    <property type="entry name" value="cax"/>
    <property type="match status" value="1"/>
</dbReference>
<dbReference type="GO" id="GO:0006874">
    <property type="term" value="P:intracellular calcium ion homeostasis"/>
    <property type="evidence" value="ECO:0007669"/>
    <property type="project" value="TreeGrafter"/>
</dbReference>
<dbReference type="Proteomes" id="UP000321058">
    <property type="component" value="Unassembled WGS sequence"/>
</dbReference>
<keyword evidence="4 9" id="KW-0812">Transmembrane</keyword>
<dbReference type="RefSeq" id="WP_147145897.1">
    <property type="nucleotide sequence ID" value="NZ_BKAJ01000008.1"/>
</dbReference>
<feature type="transmembrane region" description="Helical" evidence="9">
    <location>
        <begin position="280"/>
        <end position="308"/>
    </location>
</feature>
<comment type="subcellular location">
    <subcellularLocation>
        <location evidence="1">Endomembrane system</location>
        <topology evidence="1">Multi-pass membrane protein</topology>
    </subcellularLocation>
</comment>
<dbReference type="InterPro" id="IPR044880">
    <property type="entry name" value="NCX_ion-bd_dom_sf"/>
</dbReference>
<evidence type="ECO:0000256" key="2">
    <source>
        <dbReference type="ARBA" id="ARBA00022448"/>
    </source>
</evidence>
<feature type="transmembrane region" description="Helical" evidence="9">
    <location>
        <begin position="100"/>
        <end position="121"/>
    </location>
</feature>
<keyword evidence="3 9" id="KW-0109">Calcium transport</keyword>
<dbReference type="Gene3D" id="1.20.1420.30">
    <property type="entry name" value="NCX, central ion-binding region"/>
    <property type="match status" value="1"/>
</dbReference>
<feature type="transmembrane region" description="Helical" evidence="9">
    <location>
        <begin position="342"/>
        <end position="362"/>
    </location>
</feature>
<evidence type="ECO:0000313" key="12">
    <source>
        <dbReference type="Proteomes" id="UP000321058"/>
    </source>
</evidence>
<sequence length="364" mass="37734">MKTIRSVLAEAPLVWLLIAVPVAAGVHYAMPHAALLGFILACVAIIPLAGLLGHATEKLAARVGDAIGGFLNATLGNAAELIIAIVALRAGMLDIVKASITGSIIGNLLLVMGAAFLFGGLRHPIQTFATIGARAQVGMMALAAMAILVPSIVSAVDSAKFVAKSVNFSIVVSVILLGVYLLSLVFSLRTHVHLFSGGSTEAAEEEHGTPWSINLAVGVMLAVTVLIVWMSEILVATVEHASKALGLTNMFVGIVVVAVVGNAAEHSTAVIMAMRNRMEIALSVAVGSTTQIALFVAPLLVLLSLFIAPAPLSFAFPPVEIFLVLMATFVASILLVDGQSTWFTGVQLLAVYLVMAITVYGVPA</sequence>
<dbReference type="GO" id="GO:0016020">
    <property type="term" value="C:membrane"/>
    <property type="evidence" value="ECO:0007669"/>
    <property type="project" value="InterPro"/>
</dbReference>
<keyword evidence="6 9" id="KW-1133">Transmembrane helix</keyword>
<feature type="transmembrane region" description="Helical" evidence="9">
    <location>
        <begin position="35"/>
        <end position="55"/>
    </location>
</feature>
<feature type="transmembrane region" description="Helical" evidence="9">
    <location>
        <begin position="314"/>
        <end position="335"/>
    </location>
</feature>
<feature type="transmembrane region" description="Helical" evidence="9">
    <location>
        <begin position="7"/>
        <end position="29"/>
    </location>
</feature>
<protein>
    <recommendedName>
        <fullName evidence="9">Ca(2+)/H(+) antiporter</fullName>
    </recommendedName>
</protein>
<comment type="function">
    <text evidence="9">Ca(+)/H(+) antiporter that extrudes calcium in exchange for external protons.</text>
</comment>
<dbReference type="EMBL" id="BKAJ01000008">
    <property type="protein sequence ID" value="GEP53346.1"/>
    <property type="molecule type" value="Genomic_DNA"/>
</dbReference>
<feature type="transmembrane region" description="Helical" evidence="9">
    <location>
        <begin position="133"/>
        <end position="156"/>
    </location>
</feature>
<evidence type="ECO:0000313" key="11">
    <source>
        <dbReference type="EMBL" id="GEP53346.1"/>
    </source>
</evidence>
<feature type="transmembrane region" description="Helical" evidence="9">
    <location>
        <begin position="67"/>
        <end position="88"/>
    </location>
</feature>
<keyword evidence="12" id="KW-1185">Reference proteome</keyword>
<dbReference type="PANTHER" id="PTHR31503:SF22">
    <property type="entry name" value="VACUOLAR CALCIUM ION TRANSPORTER"/>
    <property type="match status" value="1"/>
</dbReference>
<organism evidence="11 12">
    <name type="scientific">Reyranella soli</name>
    <dbReference type="NCBI Taxonomy" id="1230389"/>
    <lineage>
        <taxon>Bacteria</taxon>
        <taxon>Pseudomonadati</taxon>
        <taxon>Pseudomonadota</taxon>
        <taxon>Alphaproteobacteria</taxon>
        <taxon>Hyphomicrobiales</taxon>
        <taxon>Reyranellaceae</taxon>
        <taxon>Reyranella</taxon>
    </lineage>
</organism>
<evidence type="ECO:0000256" key="8">
    <source>
        <dbReference type="ARBA" id="ARBA00023136"/>
    </source>
</evidence>
<feature type="domain" description="Sodium/calcium exchanger membrane region" evidence="10">
    <location>
        <begin position="34"/>
        <end position="188"/>
    </location>
</feature>
<comment type="caution">
    <text evidence="11">The sequence shown here is derived from an EMBL/GenBank/DDBJ whole genome shotgun (WGS) entry which is preliminary data.</text>
</comment>
<evidence type="ECO:0000259" key="10">
    <source>
        <dbReference type="Pfam" id="PF01699"/>
    </source>
</evidence>
<dbReference type="OrthoDB" id="8438242at2"/>
<evidence type="ECO:0000256" key="6">
    <source>
        <dbReference type="ARBA" id="ARBA00022989"/>
    </source>
</evidence>
<dbReference type="InterPro" id="IPR004798">
    <property type="entry name" value="CAX-like"/>
</dbReference>
<evidence type="ECO:0000256" key="5">
    <source>
        <dbReference type="ARBA" id="ARBA00022837"/>
    </source>
</evidence>
<dbReference type="PANTHER" id="PTHR31503">
    <property type="entry name" value="VACUOLAR CALCIUM ION TRANSPORTER"/>
    <property type="match status" value="1"/>
</dbReference>
<gene>
    <name evidence="11" type="ORF">RSO01_05120</name>
</gene>
<feature type="transmembrane region" description="Helical" evidence="9">
    <location>
        <begin position="209"/>
        <end position="230"/>
    </location>
</feature>
<dbReference type="InterPro" id="IPR004837">
    <property type="entry name" value="NaCa_Exmemb"/>
</dbReference>
<accession>A0A512N2Z9</accession>
<evidence type="ECO:0000256" key="7">
    <source>
        <dbReference type="ARBA" id="ARBA00023065"/>
    </source>
</evidence>
<evidence type="ECO:0000256" key="4">
    <source>
        <dbReference type="ARBA" id="ARBA00022692"/>
    </source>
</evidence>
<dbReference type="AlphaFoldDB" id="A0A512N2Z9"/>
<evidence type="ECO:0000256" key="3">
    <source>
        <dbReference type="ARBA" id="ARBA00022568"/>
    </source>
</evidence>
<dbReference type="InterPro" id="IPR004713">
    <property type="entry name" value="CaH_exchang"/>
</dbReference>
<feature type="domain" description="Sodium/calcium exchanger membrane region" evidence="10">
    <location>
        <begin position="216"/>
        <end position="360"/>
    </location>
</feature>
<keyword evidence="8 9" id="KW-0472">Membrane</keyword>